<comment type="subcellular location">
    <subcellularLocation>
        <location evidence="1">Cell membrane</location>
        <topology evidence="1">Lipid-anchor</topology>
        <topology evidence="1">GPI-anchor</topology>
    </subcellularLocation>
</comment>
<dbReference type="PANTHER" id="PTHR34992">
    <property type="entry name" value="HYPHAL ANASTAMOSIS-7 PROTEIN"/>
    <property type="match status" value="1"/>
</dbReference>
<keyword evidence="4" id="KW-0732">Signal</keyword>
<name>G2Y5F2_BOTF4</name>
<dbReference type="InterPro" id="IPR046936">
    <property type="entry name" value="BIM1-like"/>
</dbReference>
<dbReference type="STRING" id="999810.G2Y5F2"/>
<evidence type="ECO:0000256" key="6">
    <source>
        <dbReference type="ARBA" id="ARBA00023180"/>
    </source>
</evidence>
<evidence type="ECO:0000313" key="9">
    <source>
        <dbReference type="EMBL" id="CCD47892.1"/>
    </source>
</evidence>
<dbReference type="PANTHER" id="PTHR34992:SF1">
    <property type="entry name" value="COPPER ACQUISITION FACTOR BIM1-LIKE DOMAIN-CONTAINING PROTEIN"/>
    <property type="match status" value="1"/>
</dbReference>
<feature type="domain" description="Copper acquisition factor BIM1-like" evidence="8">
    <location>
        <begin position="62"/>
        <end position="199"/>
    </location>
</feature>
<reference evidence="10" key="1">
    <citation type="journal article" date="2011" name="PLoS Genet.">
        <title>Genomic analysis of the necrotrophic fungal pathogens Sclerotinia sclerotiorum and Botrytis cinerea.</title>
        <authorList>
            <person name="Amselem J."/>
            <person name="Cuomo C.A."/>
            <person name="van Kan J.A."/>
            <person name="Viaud M."/>
            <person name="Benito E.P."/>
            <person name="Couloux A."/>
            <person name="Coutinho P.M."/>
            <person name="de Vries R.P."/>
            <person name="Dyer P.S."/>
            <person name="Fillinger S."/>
            <person name="Fournier E."/>
            <person name="Gout L."/>
            <person name="Hahn M."/>
            <person name="Kohn L."/>
            <person name="Lapalu N."/>
            <person name="Plummer K.M."/>
            <person name="Pradier J.M."/>
            <person name="Quevillon E."/>
            <person name="Sharon A."/>
            <person name="Simon A."/>
            <person name="ten Have A."/>
            <person name="Tudzynski B."/>
            <person name="Tudzynski P."/>
            <person name="Wincker P."/>
            <person name="Andrew M."/>
            <person name="Anthouard V."/>
            <person name="Beever R.E."/>
            <person name="Beffa R."/>
            <person name="Benoit I."/>
            <person name="Bouzid O."/>
            <person name="Brault B."/>
            <person name="Chen Z."/>
            <person name="Choquer M."/>
            <person name="Collemare J."/>
            <person name="Cotton P."/>
            <person name="Danchin E.G."/>
            <person name="Da Silva C."/>
            <person name="Gautier A."/>
            <person name="Giraud C."/>
            <person name="Giraud T."/>
            <person name="Gonzalez C."/>
            <person name="Grossetete S."/>
            <person name="Guldener U."/>
            <person name="Henrissat B."/>
            <person name="Howlett B.J."/>
            <person name="Kodira C."/>
            <person name="Kretschmer M."/>
            <person name="Lappartient A."/>
            <person name="Leroch M."/>
            <person name="Levis C."/>
            <person name="Mauceli E."/>
            <person name="Neuveglise C."/>
            <person name="Oeser B."/>
            <person name="Pearson M."/>
            <person name="Poulain J."/>
            <person name="Poussereau N."/>
            <person name="Quesneville H."/>
            <person name="Rascle C."/>
            <person name="Schumacher J."/>
            <person name="Segurens B."/>
            <person name="Sexton A."/>
            <person name="Silva E."/>
            <person name="Sirven C."/>
            <person name="Soanes D.M."/>
            <person name="Talbot N.J."/>
            <person name="Templeton M."/>
            <person name="Yandava C."/>
            <person name="Yarden O."/>
            <person name="Zeng Q."/>
            <person name="Rollins J.A."/>
            <person name="Lebrun M.H."/>
            <person name="Dickman M."/>
        </authorList>
    </citation>
    <scope>NUCLEOTIDE SEQUENCE [LARGE SCALE GENOMIC DNA]</scope>
    <source>
        <strain evidence="10">T4</strain>
    </source>
</reference>
<keyword evidence="5" id="KW-0472">Membrane</keyword>
<evidence type="ECO:0000256" key="3">
    <source>
        <dbReference type="ARBA" id="ARBA00022622"/>
    </source>
</evidence>
<keyword evidence="3" id="KW-0336">GPI-anchor</keyword>
<dbReference type="CDD" id="cd21176">
    <property type="entry name" value="LPMO_auxiliary-like"/>
    <property type="match status" value="1"/>
</dbReference>
<dbReference type="Proteomes" id="UP000008177">
    <property type="component" value="Unplaced contigs"/>
</dbReference>
<sequence>MLEVYFVAVASNTSNHFLDLNRTIPKSPFILHINNVHHYSSLRAGRLLPPPPKHLATFPASSYPASRGFDEDTLSQFPCGGQDTVSSNRTLWPLSGGSIALDMEDASANIEVLIGFGNNVGSAFNTVLRQTFAETGKGSFCMEDLVVDGAKWNVTEGMNATIQVVTGEMGTSGGLYNCADITFSKNVSMSVGSCSNATDVKTTVAATTGNPNTTSTSTKSSSGAATFGGNCISVGLVTAGVAVASLW</sequence>
<dbReference type="AlphaFoldDB" id="G2Y5F2"/>
<evidence type="ECO:0000256" key="4">
    <source>
        <dbReference type="ARBA" id="ARBA00022729"/>
    </source>
</evidence>
<evidence type="ECO:0000259" key="8">
    <source>
        <dbReference type="Pfam" id="PF20238"/>
    </source>
</evidence>
<protein>
    <recommendedName>
        <fullName evidence="8">Copper acquisition factor BIM1-like domain-containing protein</fullName>
    </recommendedName>
</protein>
<dbReference type="eggNOG" id="ENOG502S92W">
    <property type="taxonomic scope" value="Eukaryota"/>
</dbReference>
<keyword evidence="2" id="KW-1003">Cell membrane</keyword>
<dbReference type="GO" id="GO:0005886">
    <property type="term" value="C:plasma membrane"/>
    <property type="evidence" value="ECO:0007669"/>
    <property type="project" value="UniProtKB-SubCell"/>
</dbReference>
<dbReference type="HOGENOM" id="CLU_1124370_0_0_1"/>
<evidence type="ECO:0000256" key="5">
    <source>
        <dbReference type="ARBA" id="ARBA00023136"/>
    </source>
</evidence>
<keyword evidence="6" id="KW-0325">Glycoprotein</keyword>
<dbReference type="InterPro" id="IPR046530">
    <property type="entry name" value="BIM1-like_dom"/>
</dbReference>
<evidence type="ECO:0000313" key="10">
    <source>
        <dbReference type="Proteomes" id="UP000008177"/>
    </source>
</evidence>
<dbReference type="Pfam" id="PF20238">
    <property type="entry name" value="BIM1-like_dom"/>
    <property type="match status" value="1"/>
</dbReference>
<keyword evidence="7" id="KW-0449">Lipoprotein</keyword>
<evidence type="ECO:0000256" key="2">
    <source>
        <dbReference type="ARBA" id="ARBA00022475"/>
    </source>
</evidence>
<proteinExistence type="predicted"/>
<dbReference type="OrthoDB" id="2146436at2759"/>
<evidence type="ECO:0000256" key="1">
    <source>
        <dbReference type="ARBA" id="ARBA00004609"/>
    </source>
</evidence>
<dbReference type="InParanoid" id="G2Y5F2"/>
<evidence type="ECO:0000256" key="7">
    <source>
        <dbReference type="ARBA" id="ARBA00023288"/>
    </source>
</evidence>
<accession>G2Y5F2</accession>
<organism evidence="9 10">
    <name type="scientific">Botryotinia fuckeliana (strain T4)</name>
    <name type="common">Noble rot fungus</name>
    <name type="synonym">Botrytis cinerea</name>
    <dbReference type="NCBI Taxonomy" id="999810"/>
    <lineage>
        <taxon>Eukaryota</taxon>
        <taxon>Fungi</taxon>
        <taxon>Dikarya</taxon>
        <taxon>Ascomycota</taxon>
        <taxon>Pezizomycotina</taxon>
        <taxon>Leotiomycetes</taxon>
        <taxon>Helotiales</taxon>
        <taxon>Sclerotiniaceae</taxon>
        <taxon>Botrytis</taxon>
    </lineage>
</organism>
<dbReference type="EMBL" id="FQ790288">
    <property type="protein sequence ID" value="CCD47892.1"/>
    <property type="molecule type" value="Genomic_DNA"/>
</dbReference>
<dbReference type="GO" id="GO:0098552">
    <property type="term" value="C:side of membrane"/>
    <property type="evidence" value="ECO:0007669"/>
    <property type="project" value="UniProtKB-KW"/>
</dbReference>
<gene>
    <name evidence="9" type="ORF">BofuT4_P113960.1</name>
</gene>